<comment type="caution">
    <text evidence="2">The sequence shown here is derived from an EMBL/GenBank/DDBJ whole genome shotgun (WGS) entry which is preliminary data.</text>
</comment>
<organism evidence="2 3">
    <name type="scientific">Exophiala aquamarina CBS 119918</name>
    <dbReference type="NCBI Taxonomy" id="1182545"/>
    <lineage>
        <taxon>Eukaryota</taxon>
        <taxon>Fungi</taxon>
        <taxon>Dikarya</taxon>
        <taxon>Ascomycota</taxon>
        <taxon>Pezizomycotina</taxon>
        <taxon>Eurotiomycetes</taxon>
        <taxon>Chaetothyriomycetidae</taxon>
        <taxon>Chaetothyriales</taxon>
        <taxon>Herpotrichiellaceae</taxon>
        <taxon>Exophiala</taxon>
    </lineage>
</organism>
<name>A0A072PMP8_9EURO</name>
<accession>A0A072PMP8</accession>
<dbReference type="GeneID" id="25277129"/>
<keyword evidence="3" id="KW-1185">Reference proteome</keyword>
<gene>
    <name evidence="2" type="ORF">A1O9_02184</name>
</gene>
<sequence>MTDLNKPGSEERAIAQAEIRAICHRYAVMARDKVDFKDMEPLFRPDGLFRLPNGVAVKPSEISTVVQGEEAKYIRHHITSIDIHFTSDTEARTKSQFFAATNVTFTDHWGCWEDIFTRDENGAWLIYDRSIVIDGYDPKGWYGEKYGGPSCLER</sequence>
<dbReference type="EMBL" id="AMGV01000002">
    <property type="protein sequence ID" value="KEF60623.1"/>
    <property type="molecule type" value="Genomic_DNA"/>
</dbReference>
<evidence type="ECO:0000259" key="1">
    <source>
        <dbReference type="Pfam" id="PF13577"/>
    </source>
</evidence>
<dbReference type="RefSeq" id="XP_013263213.1">
    <property type="nucleotide sequence ID" value="XM_013407759.1"/>
</dbReference>
<dbReference type="Gene3D" id="3.10.450.50">
    <property type="match status" value="1"/>
</dbReference>
<dbReference type="HOGENOM" id="CLU_1758601_0_0_1"/>
<feature type="domain" description="SnoaL-like" evidence="1">
    <location>
        <begin position="13"/>
        <end position="128"/>
    </location>
</feature>
<evidence type="ECO:0000313" key="2">
    <source>
        <dbReference type="EMBL" id="KEF60623.1"/>
    </source>
</evidence>
<dbReference type="VEuPathDB" id="FungiDB:A1O9_02184"/>
<dbReference type="Pfam" id="PF13577">
    <property type="entry name" value="SnoaL_4"/>
    <property type="match status" value="1"/>
</dbReference>
<dbReference type="OrthoDB" id="4119873at2759"/>
<proteinExistence type="predicted"/>
<evidence type="ECO:0000313" key="3">
    <source>
        <dbReference type="Proteomes" id="UP000027920"/>
    </source>
</evidence>
<protein>
    <recommendedName>
        <fullName evidence="1">SnoaL-like domain-containing protein</fullName>
    </recommendedName>
</protein>
<dbReference type="SUPFAM" id="SSF54427">
    <property type="entry name" value="NTF2-like"/>
    <property type="match status" value="1"/>
</dbReference>
<dbReference type="Proteomes" id="UP000027920">
    <property type="component" value="Unassembled WGS sequence"/>
</dbReference>
<dbReference type="InterPro" id="IPR032710">
    <property type="entry name" value="NTF2-like_dom_sf"/>
</dbReference>
<dbReference type="InterPro" id="IPR037401">
    <property type="entry name" value="SnoaL-like"/>
</dbReference>
<dbReference type="AlphaFoldDB" id="A0A072PMP8"/>
<reference evidence="2 3" key="1">
    <citation type="submission" date="2013-03" db="EMBL/GenBank/DDBJ databases">
        <title>The Genome Sequence of Exophiala aquamarina CBS 119918.</title>
        <authorList>
            <consortium name="The Broad Institute Genomics Platform"/>
            <person name="Cuomo C."/>
            <person name="de Hoog S."/>
            <person name="Gorbushina A."/>
            <person name="Walker B."/>
            <person name="Young S.K."/>
            <person name="Zeng Q."/>
            <person name="Gargeya S."/>
            <person name="Fitzgerald M."/>
            <person name="Haas B."/>
            <person name="Abouelleil A."/>
            <person name="Allen A.W."/>
            <person name="Alvarado L."/>
            <person name="Arachchi H.M."/>
            <person name="Berlin A.M."/>
            <person name="Chapman S.B."/>
            <person name="Gainer-Dewar J."/>
            <person name="Goldberg J."/>
            <person name="Griggs A."/>
            <person name="Gujja S."/>
            <person name="Hansen M."/>
            <person name="Howarth C."/>
            <person name="Imamovic A."/>
            <person name="Ireland A."/>
            <person name="Larimer J."/>
            <person name="McCowan C."/>
            <person name="Murphy C."/>
            <person name="Pearson M."/>
            <person name="Poon T.W."/>
            <person name="Priest M."/>
            <person name="Roberts A."/>
            <person name="Saif S."/>
            <person name="Shea T."/>
            <person name="Sisk P."/>
            <person name="Sykes S."/>
            <person name="Wortman J."/>
            <person name="Nusbaum C."/>
            <person name="Birren B."/>
        </authorList>
    </citation>
    <scope>NUCLEOTIDE SEQUENCE [LARGE SCALE GENOMIC DNA]</scope>
    <source>
        <strain evidence="2 3">CBS 119918</strain>
    </source>
</reference>